<dbReference type="PANTHER" id="PTHR47186">
    <property type="entry name" value="LEUCINE-RICH REPEAT-CONTAINING PROTEIN 57"/>
    <property type="match status" value="1"/>
</dbReference>
<gene>
    <name evidence="6" type="ORF">DEO72_LG3g273</name>
</gene>
<protein>
    <submittedName>
        <fullName evidence="6">Disease resistance protein RPM1</fullName>
    </submittedName>
</protein>
<keyword evidence="2" id="KW-0547">Nucleotide-binding</keyword>
<dbReference type="Pfam" id="PF18052">
    <property type="entry name" value="Rx_N"/>
    <property type="match status" value="1"/>
</dbReference>
<reference evidence="6 7" key="1">
    <citation type="submission" date="2019-04" db="EMBL/GenBank/DDBJ databases">
        <title>An improved genome assembly and genetic linkage map for asparagus bean, Vigna unguiculata ssp. sesquipedialis.</title>
        <authorList>
            <person name="Xia Q."/>
            <person name="Zhang R."/>
            <person name="Dong Y."/>
        </authorList>
    </citation>
    <scope>NUCLEOTIDE SEQUENCE [LARGE SCALE GENOMIC DNA]</scope>
    <source>
        <tissue evidence="6">Leaf</tissue>
    </source>
</reference>
<proteinExistence type="predicted"/>
<name>A0A4D6LB83_VIGUN</name>
<dbReference type="SUPFAM" id="SSF52058">
    <property type="entry name" value="L domain-like"/>
    <property type="match status" value="2"/>
</dbReference>
<dbReference type="InterPro" id="IPR056789">
    <property type="entry name" value="LRR_R13L1-DRL21"/>
</dbReference>
<accession>A0A4D6LB83</accession>
<keyword evidence="3" id="KW-0611">Plant defense</keyword>
<dbReference type="Gene3D" id="1.20.5.4130">
    <property type="match status" value="1"/>
</dbReference>
<dbReference type="AlphaFoldDB" id="A0A4D6LB83"/>
<keyword evidence="7" id="KW-1185">Reference proteome</keyword>
<evidence type="ECO:0000256" key="2">
    <source>
        <dbReference type="ARBA" id="ARBA00022741"/>
    </source>
</evidence>
<evidence type="ECO:0000313" key="6">
    <source>
        <dbReference type="EMBL" id="QCD85753.1"/>
    </source>
</evidence>
<evidence type="ECO:0000256" key="1">
    <source>
        <dbReference type="ARBA" id="ARBA00022737"/>
    </source>
</evidence>
<evidence type="ECO:0000259" key="5">
    <source>
        <dbReference type="Pfam" id="PF25019"/>
    </source>
</evidence>
<dbReference type="EMBL" id="CP039347">
    <property type="protein sequence ID" value="QCD85753.1"/>
    <property type="molecule type" value="Genomic_DNA"/>
</dbReference>
<feature type="domain" description="R13L1/DRL21-like LRR repeat region" evidence="5">
    <location>
        <begin position="381"/>
        <end position="504"/>
    </location>
</feature>
<dbReference type="Gene3D" id="3.80.10.10">
    <property type="entry name" value="Ribonuclease Inhibitor"/>
    <property type="match status" value="2"/>
</dbReference>
<dbReference type="GO" id="GO:0000166">
    <property type="term" value="F:nucleotide binding"/>
    <property type="evidence" value="ECO:0007669"/>
    <property type="project" value="UniProtKB-KW"/>
</dbReference>
<dbReference type="InterPro" id="IPR041118">
    <property type="entry name" value="Rx_N"/>
</dbReference>
<keyword evidence="1" id="KW-0677">Repeat</keyword>
<evidence type="ECO:0000313" key="7">
    <source>
        <dbReference type="Proteomes" id="UP000501690"/>
    </source>
</evidence>
<dbReference type="Proteomes" id="UP000501690">
    <property type="component" value="Linkage Group LG3"/>
</dbReference>
<dbReference type="InterPro" id="IPR032675">
    <property type="entry name" value="LRR_dom_sf"/>
</dbReference>
<feature type="domain" description="Disease resistance N-terminal" evidence="4">
    <location>
        <begin position="15"/>
        <end position="98"/>
    </location>
</feature>
<evidence type="ECO:0000256" key="3">
    <source>
        <dbReference type="ARBA" id="ARBA00022821"/>
    </source>
</evidence>
<dbReference type="GO" id="GO:0006952">
    <property type="term" value="P:defense response"/>
    <property type="evidence" value="ECO:0007669"/>
    <property type="project" value="UniProtKB-KW"/>
</dbReference>
<dbReference type="PANTHER" id="PTHR47186:SF43">
    <property type="entry name" value="TYPE DISEASE RESISTANCE PROTEIN CNL-J3, PUTATIVE-RELATED"/>
    <property type="match status" value="1"/>
</dbReference>
<sequence>MPVIETLGGALFGAVLQVLLDRLDSRQVLDYFRRRKLDEKLLKKLKRKLVSINAVVDNAEKNQFRTAYMKAWLDEVRDVLLDTEDLMDEIHYEFSRYGLEAESQSSSSKVCIFESRIKEVLEDLESLLNQKDDLGLKNASRVGVGLGFGVDRAKRTLKETRHISFVIDDYGVSCNEYENLYDAKRLRTFLPVTRISYWSWFGVDRAKRTLKETRHISFVIDDYGVSCNEYENLYDAKRLRTFLPVTRISYWSWYCETLTLELIFKLKCLHVLSFCGCVNLKEVPETIGDLMHLRFLDLSNTGIQKLPNTMCSLCDLQTLKLNSCVNLKELPCNFHKLTNLRCLELIKNSLTKMPMHIGKLKNLEIFMMSPFNVGKSSELCIHQLGELSLHGDLVIKDLQNTVNPMDALAADLKSKTCLVRLDLNWDLERNLDNFMKEKEILENLQPSKHLKELSISDYGGIQFPHWLSDNSLSNLVSLSLINCKHCLLLPSLEFLTFLRHLTISGHDWIGTIDADFYRNSCSAFASLETLSFADMKEWEEWQCTTGDFPSLQSLSVTNCPKLKGHLPEQLSHLKKLIIEDCKKLVTVAPRTLEICELHLRDCGKLQIDYNPTTLKMLRIGGDNMEASLLERLGHIISHTSLESFTIFSCPNMNIPINHCFDFLEKLHICGGCDSMTNFPLDFFPRLSEIDLSECPNLQMITQRHPLNHLKILRIGKCSRFEYFPNEGLFARQLESFYIIGLENLKSLPKHMSDLLPSLNLLYINDCPEVEVSDGYLPSNLDEMCLFNCSKLIVSLKGPWGTNPSLKSLSIGKVDEDCFPGEGLLPLSITNLEIYDCPNLKKLDYRGLCHLSSLEKLFLYKCPILQCLPEEGLPKSISKLRVEGCPLLKKRCKKQEGEDWEKIAHIKYIIVDRERVNI</sequence>
<dbReference type="Pfam" id="PF25019">
    <property type="entry name" value="LRR_R13L1-DRL21"/>
    <property type="match status" value="1"/>
</dbReference>
<evidence type="ECO:0000259" key="4">
    <source>
        <dbReference type="Pfam" id="PF18052"/>
    </source>
</evidence>
<organism evidence="6 7">
    <name type="scientific">Vigna unguiculata</name>
    <name type="common">Cowpea</name>
    <dbReference type="NCBI Taxonomy" id="3917"/>
    <lineage>
        <taxon>Eukaryota</taxon>
        <taxon>Viridiplantae</taxon>
        <taxon>Streptophyta</taxon>
        <taxon>Embryophyta</taxon>
        <taxon>Tracheophyta</taxon>
        <taxon>Spermatophyta</taxon>
        <taxon>Magnoliopsida</taxon>
        <taxon>eudicotyledons</taxon>
        <taxon>Gunneridae</taxon>
        <taxon>Pentapetalae</taxon>
        <taxon>rosids</taxon>
        <taxon>fabids</taxon>
        <taxon>Fabales</taxon>
        <taxon>Fabaceae</taxon>
        <taxon>Papilionoideae</taxon>
        <taxon>50 kb inversion clade</taxon>
        <taxon>NPAAA clade</taxon>
        <taxon>indigoferoid/millettioid clade</taxon>
        <taxon>Phaseoleae</taxon>
        <taxon>Vigna</taxon>
    </lineage>
</organism>